<dbReference type="Gene3D" id="3.40.50.300">
    <property type="entry name" value="P-loop containing nucleotide triphosphate hydrolases"/>
    <property type="match status" value="2"/>
</dbReference>
<protein>
    <submittedName>
        <fullName evidence="3">P-loop containing nucleoside triphosphate hydrolase</fullName>
    </submittedName>
</protein>
<name>A0A2P2BQS9_9FIRM</name>
<dbReference type="PIRSF" id="PIRSF034888">
    <property type="entry name" value="P-loop_UCP034888"/>
    <property type="match status" value="1"/>
</dbReference>
<evidence type="ECO:0000259" key="1">
    <source>
        <dbReference type="Pfam" id="PF12476"/>
    </source>
</evidence>
<evidence type="ECO:0000313" key="4">
    <source>
        <dbReference type="Proteomes" id="UP000245695"/>
    </source>
</evidence>
<keyword evidence="4" id="KW-1185">Reference proteome</keyword>
<dbReference type="PANTHER" id="PTHR43581:SF2">
    <property type="entry name" value="EXCINUCLEASE ATPASE SUBUNIT"/>
    <property type="match status" value="1"/>
</dbReference>
<dbReference type="Pfam" id="PF13304">
    <property type="entry name" value="AAA_21"/>
    <property type="match status" value="1"/>
</dbReference>
<accession>A0A2P2BQS9</accession>
<sequence length="360" mass="41300">MINYIKLKNFKCFENEQIKLSKSTLLLGVNSGGKSSLIQSLLLFNSSIFNLQDKDISSLDLINNKYNLNLYSFDEILNNKYDDDFFEISIFNGNEETKIEYTPTDDNNIIDLNIDTNTNMEPLDIIYLGAERSITSFQRNGNINNIELGRNNEYIGYIIEKGKKRAVKAYEDRNHWTFKDTALFDFQVNKWLDYILPSNKVSASSIGIDNYISLTFGEKLNLHQTNIGYGVSFILPIIVGGLIAKPESILIVENPELHLHPSAQSKIAEFLGLISMAGVQVIVETHSEHVVNGFRKSVLNKEHPLQNVDLVINYFDNDGSCEIKRIELNERAEIKYWPKGFMDQEEKDLFEMRKMRLGIQ</sequence>
<dbReference type="AlphaFoldDB" id="A0A2P2BQS9"/>
<organism evidence="3 4">
    <name type="scientific">Romboutsia hominis</name>
    <dbReference type="NCBI Taxonomy" id="1507512"/>
    <lineage>
        <taxon>Bacteria</taxon>
        <taxon>Bacillati</taxon>
        <taxon>Bacillota</taxon>
        <taxon>Clostridia</taxon>
        <taxon>Peptostreptococcales</taxon>
        <taxon>Peptostreptococcaceae</taxon>
        <taxon>Romboutsia</taxon>
    </lineage>
</organism>
<keyword evidence="3" id="KW-0378">Hydrolase</keyword>
<dbReference type="Proteomes" id="UP000245695">
    <property type="component" value="Chromosome 1"/>
</dbReference>
<dbReference type="InterPro" id="IPR022532">
    <property type="entry name" value="DUF3696"/>
</dbReference>
<dbReference type="EMBL" id="LN650648">
    <property type="protein sequence ID" value="CEI72720.1"/>
    <property type="molecule type" value="Genomic_DNA"/>
</dbReference>
<evidence type="ECO:0000313" key="3">
    <source>
        <dbReference type="EMBL" id="CEI72720.1"/>
    </source>
</evidence>
<dbReference type="GO" id="GO:0005524">
    <property type="term" value="F:ATP binding"/>
    <property type="evidence" value="ECO:0007669"/>
    <property type="project" value="InterPro"/>
</dbReference>
<dbReference type="InterPro" id="IPR003959">
    <property type="entry name" value="ATPase_AAA_core"/>
</dbReference>
<dbReference type="SUPFAM" id="SSF52540">
    <property type="entry name" value="P-loop containing nucleoside triphosphate hydrolases"/>
    <property type="match status" value="1"/>
</dbReference>
<feature type="domain" description="ATPase AAA-type core" evidence="2">
    <location>
        <begin position="24"/>
        <end position="291"/>
    </location>
</feature>
<dbReference type="Pfam" id="PF12476">
    <property type="entry name" value="DUF3696"/>
    <property type="match status" value="1"/>
</dbReference>
<dbReference type="GO" id="GO:0016887">
    <property type="term" value="F:ATP hydrolysis activity"/>
    <property type="evidence" value="ECO:0007669"/>
    <property type="project" value="InterPro"/>
</dbReference>
<reference evidence="3 4" key="1">
    <citation type="submission" date="2014-09" db="EMBL/GenBank/DDBJ databases">
        <authorList>
            <person name="Hornung B.V."/>
        </authorList>
    </citation>
    <scope>NUCLEOTIDE SEQUENCE [LARGE SCALE GENOMIC DNA]</scope>
    <source>
        <strain evidence="3 4">FRIFI</strain>
    </source>
</reference>
<gene>
    <name evidence="3" type="ORF">FRIFI_1181</name>
</gene>
<dbReference type="InterPro" id="IPR027417">
    <property type="entry name" value="P-loop_NTPase"/>
</dbReference>
<feature type="domain" description="DUF3696" evidence="1">
    <location>
        <begin position="309"/>
        <end position="351"/>
    </location>
</feature>
<dbReference type="PANTHER" id="PTHR43581">
    <property type="entry name" value="ATP/GTP PHOSPHATASE"/>
    <property type="match status" value="1"/>
</dbReference>
<dbReference type="InterPro" id="IPR014592">
    <property type="entry name" value="P-loop_UCP034888"/>
</dbReference>
<dbReference type="RefSeq" id="WP_166505305.1">
    <property type="nucleotide sequence ID" value="NZ_LN650648.1"/>
</dbReference>
<evidence type="ECO:0000259" key="2">
    <source>
        <dbReference type="Pfam" id="PF13304"/>
    </source>
</evidence>
<proteinExistence type="predicted"/>
<dbReference type="InterPro" id="IPR051396">
    <property type="entry name" value="Bact_Antivir_Def_Nuclease"/>
</dbReference>
<dbReference type="KEGG" id="rhom:FRIFI_1181"/>